<keyword evidence="2" id="KW-0812">Transmembrane</keyword>
<protein>
    <recommendedName>
        <fullName evidence="3">LytR/CpsA/Psr regulator C-terminal domain-containing protein</fullName>
    </recommendedName>
</protein>
<keyword evidence="5" id="KW-1185">Reference proteome</keyword>
<evidence type="ECO:0000256" key="2">
    <source>
        <dbReference type="SAM" id="Phobius"/>
    </source>
</evidence>
<gene>
    <name evidence="4" type="ORF">GCM10009821_17960</name>
</gene>
<dbReference type="InterPro" id="IPR027381">
    <property type="entry name" value="LytR/CpsA/Psr_C"/>
</dbReference>
<accession>A0ABN2VZM0</accession>
<feature type="compositionally biased region" description="Pro residues" evidence="1">
    <location>
        <begin position="81"/>
        <end position="91"/>
    </location>
</feature>
<keyword evidence="2" id="KW-1133">Transmembrane helix</keyword>
<proteinExistence type="predicted"/>
<feature type="transmembrane region" description="Helical" evidence="2">
    <location>
        <begin position="12"/>
        <end position="39"/>
    </location>
</feature>
<dbReference type="Pfam" id="PF13399">
    <property type="entry name" value="LytR_C"/>
    <property type="match status" value="1"/>
</dbReference>
<feature type="compositionally biased region" description="Acidic residues" evidence="1">
    <location>
        <begin position="71"/>
        <end position="80"/>
    </location>
</feature>
<reference evidence="4 5" key="1">
    <citation type="journal article" date="2019" name="Int. J. Syst. Evol. Microbiol.">
        <title>The Global Catalogue of Microorganisms (GCM) 10K type strain sequencing project: providing services to taxonomists for standard genome sequencing and annotation.</title>
        <authorList>
            <consortium name="The Broad Institute Genomics Platform"/>
            <consortium name="The Broad Institute Genome Sequencing Center for Infectious Disease"/>
            <person name="Wu L."/>
            <person name="Ma J."/>
        </authorList>
    </citation>
    <scope>NUCLEOTIDE SEQUENCE [LARGE SCALE GENOMIC DNA]</scope>
    <source>
        <strain evidence="4 5">JCM 15749</strain>
    </source>
</reference>
<comment type="caution">
    <text evidence="4">The sequence shown here is derived from an EMBL/GenBank/DDBJ whole genome shotgun (WGS) entry which is preliminary data.</text>
</comment>
<name>A0ABN2VZM0_9ACTN</name>
<dbReference type="Proteomes" id="UP001501480">
    <property type="component" value="Unassembled WGS sequence"/>
</dbReference>
<organism evidence="4 5">
    <name type="scientific">Aeromicrobium halocynthiae</name>
    <dbReference type="NCBI Taxonomy" id="560557"/>
    <lineage>
        <taxon>Bacteria</taxon>
        <taxon>Bacillati</taxon>
        <taxon>Actinomycetota</taxon>
        <taxon>Actinomycetes</taxon>
        <taxon>Propionibacteriales</taxon>
        <taxon>Nocardioidaceae</taxon>
        <taxon>Aeromicrobium</taxon>
    </lineage>
</organism>
<evidence type="ECO:0000313" key="4">
    <source>
        <dbReference type="EMBL" id="GAA2078511.1"/>
    </source>
</evidence>
<feature type="region of interest" description="Disordered" evidence="1">
    <location>
        <begin position="45"/>
        <end position="97"/>
    </location>
</feature>
<evidence type="ECO:0000256" key="1">
    <source>
        <dbReference type="SAM" id="MobiDB-lite"/>
    </source>
</evidence>
<dbReference type="EMBL" id="BAAAPY010000005">
    <property type="protein sequence ID" value="GAA2078511.1"/>
    <property type="molecule type" value="Genomic_DNA"/>
</dbReference>
<keyword evidence="2" id="KW-0472">Membrane</keyword>
<evidence type="ECO:0000259" key="3">
    <source>
        <dbReference type="Pfam" id="PF13399"/>
    </source>
</evidence>
<feature type="domain" description="LytR/CpsA/Psr regulator C-terminal" evidence="3">
    <location>
        <begin position="98"/>
        <end position="180"/>
    </location>
</feature>
<dbReference type="RefSeq" id="WP_344327168.1">
    <property type="nucleotide sequence ID" value="NZ_BAAAPY010000005.1"/>
</dbReference>
<evidence type="ECO:0000313" key="5">
    <source>
        <dbReference type="Proteomes" id="UP001501480"/>
    </source>
</evidence>
<sequence>MVEHRRTVSRRGSVLPAWFFVVVAVVSLGGVAVAGAAAWDITRAGDEPASAAPSPDPVPTTGPEPTGTEPVEPEETEPTAEPEPTPSPSPTPSVSRSDVAVSVLNATRTPGLAAQVSGRVSAAGWTVAATGNWAGGAAQTAVHYPPGREAEARLLADDLGIPAVVPAVQGMNTERLTVLLLSLP</sequence>
<dbReference type="Gene3D" id="3.30.70.2390">
    <property type="match status" value="1"/>
</dbReference>